<dbReference type="EMBL" id="VWZF01000302">
    <property type="protein sequence ID" value="NXF71004.1"/>
    <property type="molecule type" value="Genomic_DNA"/>
</dbReference>
<dbReference type="PANTHER" id="PTHR36961">
    <property type="entry name" value="LEUKEMIA-ASSOCIATED PROTEIN 7"/>
    <property type="match status" value="1"/>
</dbReference>
<dbReference type="InterPro" id="IPR031510">
    <property type="entry name" value="DLEU7"/>
</dbReference>
<protein>
    <submittedName>
        <fullName evidence="2">LEU7 protein</fullName>
    </submittedName>
</protein>
<evidence type="ECO:0000313" key="2">
    <source>
        <dbReference type="EMBL" id="NXF71004.1"/>
    </source>
</evidence>
<dbReference type="Pfam" id="PF15760">
    <property type="entry name" value="DLEU7"/>
    <property type="match status" value="1"/>
</dbReference>
<organism evidence="2 3">
    <name type="scientific">Sclerurus mexicanus</name>
    <name type="common">tawny-throated leaftosser</name>
    <dbReference type="NCBI Taxonomy" id="265632"/>
    <lineage>
        <taxon>Eukaryota</taxon>
        <taxon>Metazoa</taxon>
        <taxon>Chordata</taxon>
        <taxon>Craniata</taxon>
        <taxon>Vertebrata</taxon>
        <taxon>Euteleostomi</taxon>
        <taxon>Archelosauria</taxon>
        <taxon>Archosauria</taxon>
        <taxon>Dinosauria</taxon>
        <taxon>Saurischia</taxon>
        <taxon>Theropoda</taxon>
        <taxon>Coelurosauria</taxon>
        <taxon>Aves</taxon>
        <taxon>Neognathae</taxon>
        <taxon>Neoaves</taxon>
        <taxon>Telluraves</taxon>
        <taxon>Australaves</taxon>
        <taxon>Passeriformes</taxon>
        <taxon>Furnariidae</taxon>
        <taxon>Sclerurus</taxon>
    </lineage>
</organism>
<dbReference type="Proteomes" id="UP000588334">
    <property type="component" value="Unassembled WGS sequence"/>
</dbReference>
<feature type="compositionally biased region" description="Basic and acidic residues" evidence="1">
    <location>
        <begin position="66"/>
        <end position="78"/>
    </location>
</feature>
<feature type="region of interest" description="Disordered" evidence="1">
    <location>
        <begin position="47"/>
        <end position="97"/>
    </location>
</feature>
<dbReference type="PANTHER" id="PTHR36961:SF1">
    <property type="entry name" value="LEUKEMIA-ASSOCIATED PROTEIN 7"/>
    <property type="match status" value="1"/>
</dbReference>
<sequence>MLVSVGHQAGALHILWAAAAPQLPQRPPEPSHTQTFSASRFGSASYNKGKELEVSEHGAAQELEEEKIVLRKSPKEGGENGDLSLSAGKPRPGGLAQPRLTRCETLKEMTLHSKMFQLVEATSCLLHTEHLLFPFLHQHPKWHLICPENNTEFRNISSHRVLQREGQFVRDLHEAHQCLKSVVEKLICSLAVFPSDSSTPVQSARTETLQNPLAM</sequence>
<name>A0A7K8VWR7_9FURN</name>
<evidence type="ECO:0000256" key="1">
    <source>
        <dbReference type="SAM" id="MobiDB-lite"/>
    </source>
</evidence>
<feature type="region of interest" description="Disordered" evidence="1">
    <location>
        <begin position="195"/>
        <end position="215"/>
    </location>
</feature>
<proteinExistence type="predicted"/>
<comment type="caution">
    <text evidence="2">The sequence shown here is derived from an EMBL/GenBank/DDBJ whole genome shotgun (WGS) entry which is preliminary data.</text>
</comment>
<evidence type="ECO:0000313" key="3">
    <source>
        <dbReference type="Proteomes" id="UP000588334"/>
    </source>
</evidence>
<gene>
    <name evidence="2" type="primary">Dleu7</name>
    <name evidence="2" type="ORF">SCLMEX_R11732</name>
</gene>
<dbReference type="OrthoDB" id="8788044at2759"/>
<dbReference type="AlphaFoldDB" id="A0A7K8VWR7"/>
<reference evidence="2 3" key="1">
    <citation type="submission" date="2019-09" db="EMBL/GenBank/DDBJ databases">
        <title>Bird 10,000 Genomes (B10K) Project - Family phase.</title>
        <authorList>
            <person name="Zhang G."/>
        </authorList>
    </citation>
    <scope>NUCLEOTIDE SEQUENCE [LARGE SCALE GENOMIC DNA]</scope>
    <source>
        <strain evidence="2">B10K-DU-001-03</strain>
        <tissue evidence="2">Muscle</tissue>
    </source>
</reference>
<feature type="non-terminal residue" evidence="2">
    <location>
        <position position="215"/>
    </location>
</feature>
<keyword evidence="3" id="KW-1185">Reference proteome</keyword>
<accession>A0A7K8VWR7</accession>
<feature type="non-terminal residue" evidence="2">
    <location>
        <position position="1"/>
    </location>
</feature>